<sequence length="247" mass="27543">MVARARATARNVYQAFPSAWIFALRQPRAYKERRLEYQSYVFCNNTQNSLRARKVKTKITKDNHSLLTKKKIKNDDLESTNGRRQREETQHAEPRAILARGSLDGTHIASCCCGCKHTSRSFGRSVGDRSTGIFYFSAGAASRLCARNQLIASCSSSSCELQSRDGVRAWRKARDCCPMLHHDLPSLCTSLCFIGDDKTYETAGDPPQQGHCSAKHRVHAANVLRCSKIDVVQGACARSLRLAGIYL</sequence>
<protein>
    <submittedName>
        <fullName evidence="2">Uncharacterized protein</fullName>
    </submittedName>
</protein>
<evidence type="ECO:0000256" key="1">
    <source>
        <dbReference type="SAM" id="MobiDB-lite"/>
    </source>
</evidence>
<dbReference type="Proteomes" id="UP000479190">
    <property type="component" value="Unassembled WGS sequence"/>
</dbReference>
<evidence type="ECO:0000313" key="3">
    <source>
        <dbReference type="Proteomes" id="UP000479190"/>
    </source>
</evidence>
<accession>A0A6H5HYR5</accession>
<name>A0A6H5HYR5_9HYME</name>
<reference evidence="2 3" key="1">
    <citation type="submission" date="2020-02" db="EMBL/GenBank/DDBJ databases">
        <authorList>
            <person name="Ferguson B K."/>
        </authorList>
    </citation>
    <scope>NUCLEOTIDE SEQUENCE [LARGE SCALE GENOMIC DNA]</scope>
</reference>
<proteinExistence type="predicted"/>
<dbReference type="AlphaFoldDB" id="A0A6H5HYR5"/>
<organism evidence="2 3">
    <name type="scientific">Trichogramma brassicae</name>
    <dbReference type="NCBI Taxonomy" id="86971"/>
    <lineage>
        <taxon>Eukaryota</taxon>
        <taxon>Metazoa</taxon>
        <taxon>Ecdysozoa</taxon>
        <taxon>Arthropoda</taxon>
        <taxon>Hexapoda</taxon>
        <taxon>Insecta</taxon>
        <taxon>Pterygota</taxon>
        <taxon>Neoptera</taxon>
        <taxon>Endopterygota</taxon>
        <taxon>Hymenoptera</taxon>
        <taxon>Apocrita</taxon>
        <taxon>Proctotrupomorpha</taxon>
        <taxon>Chalcidoidea</taxon>
        <taxon>Trichogrammatidae</taxon>
        <taxon>Trichogramma</taxon>
    </lineage>
</organism>
<keyword evidence="3" id="KW-1185">Reference proteome</keyword>
<gene>
    <name evidence="2" type="ORF">TBRA_LOCUS349</name>
</gene>
<feature type="region of interest" description="Disordered" evidence="1">
    <location>
        <begin position="70"/>
        <end position="92"/>
    </location>
</feature>
<evidence type="ECO:0000313" key="2">
    <source>
        <dbReference type="EMBL" id="CAB0028129.1"/>
    </source>
</evidence>
<dbReference type="EMBL" id="CADCXV010000080">
    <property type="protein sequence ID" value="CAB0028129.1"/>
    <property type="molecule type" value="Genomic_DNA"/>
</dbReference>